<dbReference type="Pfam" id="PF01965">
    <property type="entry name" value="DJ-1_PfpI"/>
    <property type="match status" value="1"/>
</dbReference>
<dbReference type="PROSITE" id="PS51276">
    <property type="entry name" value="PEPTIDASE_C56_PFPI"/>
    <property type="match status" value="1"/>
</dbReference>
<sequence length="185" mass="20533">MPGELRNARILILTSNTGVEHDELVVPRDRLRERGAQVIHAAEHDTPVQTYRHDLEPDEQIQPDTTIDAVDPGEIDLLIVPGGTVNADRLRANEDARRLVRAATGAYKPVAAVCHGPWLLVDAEVLPGKTLTSYPSLRTDIRNAHGEWVDRPMVRDDTDGWTLITSRKPADLPDFVEAITRELTA</sequence>
<keyword evidence="4" id="KW-1185">Reference proteome</keyword>
<dbReference type="EC" id="3.1.2.-" evidence="3"/>
<accession>A0A7K0DSJ9</accession>
<dbReference type="InterPro" id="IPR006286">
    <property type="entry name" value="C56_PfpI-like"/>
</dbReference>
<evidence type="ECO:0000313" key="3">
    <source>
        <dbReference type="EMBL" id="MQY27804.1"/>
    </source>
</evidence>
<dbReference type="PANTHER" id="PTHR42733:SF12">
    <property type="entry name" value="PROTEINASE"/>
    <property type="match status" value="1"/>
</dbReference>
<name>A0A7K0DSJ9_9NOCA</name>
<reference evidence="3 4" key="1">
    <citation type="submission" date="2019-10" db="EMBL/GenBank/DDBJ databases">
        <title>Nocardia macrotermitis sp. nov. and Nocardia aurantia sp. nov., isolated from the gut of fungus growing-termite Macrotermes natalensis.</title>
        <authorList>
            <person name="Benndorf R."/>
            <person name="Schwitalla J."/>
            <person name="Martin K."/>
            <person name="De Beer W."/>
            <person name="Kaster A.-K."/>
            <person name="Vollmers J."/>
            <person name="Poulsen M."/>
            <person name="Beemelmanns C."/>
        </authorList>
    </citation>
    <scope>NUCLEOTIDE SEQUENCE [LARGE SCALE GENOMIC DNA]</scope>
    <source>
        <strain evidence="3 4">RB56</strain>
    </source>
</reference>
<comment type="similarity">
    <text evidence="1">Belongs to the peptidase C56 family.</text>
</comment>
<evidence type="ECO:0000256" key="1">
    <source>
        <dbReference type="ARBA" id="ARBA00008542"/>
    </source>
</evidence>
<keyword evidence="3" id="KW-0378">Hydrolase</keyword>
<comment type="caution">
    <text evidence="3">The sequence shown here is derived from an EMBL/GenBank/DDBJ whole genome shotgun (WGS) entry which is preliminary data.</text>
</comment>
<dbReference type="Proteomes" id="UP000431401">
    <property type="component" value="Unassembled WGS sequence"/>
</dbReference>
<dbReference type="InterPro" id="IPR002818">
    <property type="entry name" value="DJ-1/PfpI"/>
</dbReference>
<evidence type="ECO:0000259" key="2">
    <source>
        <dbReference type="Pfam" id="PF01965"/>
    </source>
</evidence>
<evidence type="ECO:0000313" key="4">
    <source>
        <dbReference type="Proteomes" id="UP000431401"/>
    </source>
</evidence>
<organism evidence="3 4">
    <name type="scientific">Nocardia aurantia</name>
    <dbReference type="NCBI Taxonomy" id="2585199"/>
    <lineage>
        <taxon>Bacteria</taxon>
        <taxon>Bacillati</taxon>
        <taxon>Actinomycetota</taxon>
        <taxon>Actinomycetes</taxon>
        <taxon>Mycobacteriales</taxon>
        <taxon>Nocardiaceae</taxon>
        <taxon>Nocardia</taxon>
    </lineage>
</organism>
<dbReference type="NCBIfam" id="TIGR01382">
    <property type="entry name" value="PfpI"/>
    <property type="match status" value="1"/>
</dbReference>
<dbReference type="EMBL" id="WEGI01000007">
    <property type="protein sequence ID" value="MQY27804.1"/>
    <property type="molecule type" value="Genomic_DNA"/>
</dbReference>
<feature type="domain" description="DJ-1/PfpI" evidence="2">
    <location>
        <begin position="9"/>
        <end position="180"/>
    </location>
</feature>
<dbReference type="AlphaFoldDB" id="A0A7K0DSJ9"/>
<dbReference type="SUPFAM" id="SSF52317">
    <property type="entry name" value="Class I glutamine amidotransferase-like"/>
    <property type="match status" value="1"/>
</dbReference>
<protein>
    <submittedName>
        <fullName evidence="3">Protein/nucleic acid deglycase 2</fullName>
        <ecNumber evidence="3">3.1.2.-</ecNumber>
    </submittedName>
</protein>
<dbReference type="PANTHER" id="PTHR42733">
    <property type="entry name" value="DJ-1 PROTEIN"/>
    <property type="match status" value="1"/>
</dbReference>
<proteinExistence type="inferred from homology"/>
<dbReference type="GO" id="GO:0016787">
    <property type="term" value="F:hydrolase activity"/>
    <property type="evidence" value="ECO:0007669"/>
    <property type="project" value="UniProtKB-KW"/>
</dbReference>
<gene>
    <name evidence="3" type="primary">yhbO</name>
    <name evidence="3" type="ORF">NRB56_33870</name>
</gene>
<dbReference type="Gene3D" id="3.40.50.880">
    <property type="match status" value="1"/>
</dbReference>
<dbReference type="RefSeq" id="WP_319943094.1">
    <property type="nucleotide sequence ID" value="NZ_WEGI01000007.1"/>
</dbReference>
<dbReference type="CDD" id="cd03134">
    <property type="entry name" value="GATase1_PfpI_like"/>
    <property type="match status" value="1"/>
</dbReference>
<dbReference type="InterPro" id="IPR029062">
    <property type="entry name" value="Class_I_gatase-like"/>
</dbReference>